<dbReference type="PANTHER" id="PTHR47917:SF1">
    <property type="entry name" value="COENZYME F420:L-GLUTAMATE LIGASE"/>
    <property type="match status" value="1"/>
</dbReference>
<organism evidence="2 3">
    <name type="scientific">Fretibacterium fastidiosum</name>
    <dbReference type="NCBI Taxonomy" id="651822"/>
    <lineage>
        <taxon>Bacteria</taxon>
        <taxon>Thermotogati</taxon>
        <taxon>Synergistota</taxon>
        <taxon>Synergistia</taxon>
        <taxon>Synergistales</taxon>
        <taxon>Aminobacteriaceae</taxon>
        <taxon>Fretibacterium</taxon>
    </lineage>
</organism>
<gene>
    <name evidence="2" type="ORF">SY1_08040</name>
</gene>
<dbReference type="Proteomes" id="UP000008957">
    <property type="component" value="Chromosome"/>
</dbReference>
<dbReference type="SUPFAM" id="SSF144010">
    <property type="entry name" value="CofE-like"/>
    <property type="match status" value="1"/>
</dbReference>
<protein>
    <submittedName>
        <fullName evidence="2">Uncharacterized conserved protein</fullName>
    </submittedName>
</protein>
<dbReference type="Pfam" id="PF01996">
    <property type="entry name" value="F420_ligase"/>
    <property type="match status" value="1"/>
</dbReference>
<feature type="domain" description="Coenzyme F420:L-glutamate ligase-like" evidence="1">
    <location>
        <begin position="25"/>
        <end position="403"/>
    </location>
</feature>
<dbReference type="AlphaFoldDB" id="A0AB94IWI4"/>
<evidence type="ECO:0000259" key="1">
    <source>
        <dbReference type="Pfam" id="PF01996"/>
    </source>
</evidence>
<sequence length="411" mass="45012">MEEKHGVERGGPEGHRRRVGVEAHGIRLPVIQRGDDLVRIVAESLIEAARSPYAPFALRDRDVVAVTESLLARAQGNVVSLDDIALDVAGKLDSDEVAVAFPILSRNRFFPLFKALTKAIRGRVHLFLSCPADEVGNHLVDPMEYLKRASGLPECFGLDEFRRRFGEYRHPFTGVDYVELYRGVAPDRIEVHFTNNPLNVLKATKCVIMANIHQRGTYAALLREQGASVLTLDQICNAPLRDGGGYNAEFGLLGSNFSREGSVKLFPRDAERFALDLQQEVLRRSGRRVEAMVYGDGAFKDPACGIWELADPVVSPGFTEGLRGTPSEIKFKMVADNASGDAEAAVREAIRSKPASDGKESGLAESRNALGTTPRRYTDLLGSLCDLVSGSGDRGTPVVHVSGYFDSWNDE</sequence>
<dbReference type="Gene3D" id="3.30.1330.100">
    <property type="entry name" value="CofE-like"/>
    <property type="match status" value="1"/>
</dbReference>
<reference evidence="3" key="1">
    <citation type="submission" date="2010-03" db="EMBL/GenBank/DDBJ databases">
        <title>The genome sequence of Synergistetes sp. SGP1.</title>
        <authorList>
            <consortium name="metaHIT consortium -- http://www.metahit.eu/"/>
            <person name="Pajon A."/>
            <person name="Turner K."/>
            <person name="Parkhill J."/>
            <person name="Wade W."/>
            <person name="Vartoukian S."/>
        </authorList>
    </citation>
    <scope>NUCLEOTIDE SEQUENCE [LARGE SCALE GENOMIC DNA]</scope>
    <source>
        <strain evidence="3">SGP1</strain>
    </source>
</reference>
<proteinExistence type="predicted"/>
<evidence type="ECO:0000313" key="2">
    <source>
        <dbReference type="EMBL" id="CBL28120.1"/>
    </source>
</evidence>
<evidence type="ECO:0000313" key="3">
    <source>
        <dbReference type="Proteomes" id="UP000008957"/>
    </source>
</evidence>
<dbReference type="EMBL" id="FP929056">
    <property type="protein sequence ID" value="CBL28120.1"/>
    <property type="molecule type" value="Genomic_DNA"/>
</dbReference>
<keyword evidence="3" id="KW-1185">Reference proteome</keyword>
<dbReference type="InterPro" id="IPR002847">
    <property type="entry name" value="F420-0_gamma-glut_ligase-dom"/>
</dbReference>
<dbReference type="PANTHER" id="PTHR47917">
    <property type="match status" value="1"/>
</dbReference>
<dbReference type="GO" id="GO:0052618">
    <property type="term" value="F:coenzyme F420-0:L-glutamate ligase activity"/>
    <property type="evidence" value="ECO:0007669"/>
    <property type="project" value="TreeGrafter"/>
</dbReference>
<accession>A0AB94IWI4</accession>
<dbReference type="KEGG" id="sbr:SY1_08040"/>
<reference evidence="2 3" key="2">
    <citation type="submission" date="2010-03" db="EMBL/GenBank/DDBJ databases">
        <authorList>
            <person name="Pajon A."/>
        </authorList>
    </citation>
    <scope>NUCLEOTIDE SEQUENCE [LARGE SCALE GENOMIC DNA]</scope>
    <source>
        <strain evidence="2 3">SGP1</strain>
    </source>
</reference>
<name>A0AB94IWI4_9BACT</name>
<dbReference type="RefSeq" id="WP_015556267.1">
    <property type="nucleotide sequence ID" value="NC_021038.1"/>
</dbReference>